<evidence type="ECO:0000313" key="4">
    <source>
        <dbReference type="Proteomes" id="UP000237351"/>
    </source>
</evidence>
<dbReference type="RefSeq" id="WP_085783666.1">
    <property type="nucleotide sequence ID" value="NZ_CP008743.1"/>
</dbReference>
<evidence type="ECO:0000313" key="3">
    <source>
        <dbReference type="EMBL" id="ARN84293.1"/>
    </source>
</evidence>
<keyword evidence="1" id="KW-0812">Transmembrane</keyword>
<dbReference type="EMBL" id="CP008743">
    <property type="protein sequence ID" value="ARN84293.1"/>
    <property type="molecule type" value="Genomic_DNA"/>
</dbReference>
<dbReference type="PANTHER" id="PTHR16255:SF1">
    <property type="entry name" value="REQUIRED FOR MEIOTIC NUCLEAR DIVISION PROTEIN 1 HOMOLOG"/>
    <property type="match status" value="1"/>
</dbReference>
<sequence>MRGLVYCTANSYSLLKLNETLRKKHETFLYQEALYCKLNKSEVFIFSQGCIVFWNSTKDVTDGLLHLIKPFENEPLGKAEFDQFKFGYGTPTKVFQDEIILEDRNDILSKLVISYGLAQSVKLLVYENRIEGAIQSATQISQALAKQGRVPLTRRQIGRKIGELFLERSNINLQSAFLDTPEFFWDHPEHEPLYRLIAKDLDIKTRTQSLNRKLEIIHELFQILGDEINHRNSAKLELIIIGLILFEVILGVTNFFMH</sequence>
<keyword evidence="4" id="KW-1185">Reference proteome</keyword>
<evidence type="ECO:0000259" key="2">
    <source>
        <dbReference type="Pfam" id="PF02582"/>
    </source>
</evidence>
<evidence type="ECO:0000256" key="1">
    <source>
        <dbReference type="SAM" id="Phobius"/>
    </source>
</evidence>
<dbReference type="STRING" id="1414854.GQ61_01905"/>
<organism evidence="3 4">
    <name type="scientific">Candidatus Nucleicultrix amoebiphila FS5</name>
    <dbReference type="NCBI Taxonomy" id="1414854"/>
    <lineage>
        <taxon>Bacteria</taxon>
        <taxon>Pseudomonadati</taxon>
        <taxon>Pseudomonadota</taxon>
        <taxon>Alphaproteobacteria</taxon>
        <taxon>Holosporales</taxon>
        <taxon>Candidatus Nucleicultricaceae</taxon>
        <taxon>Candidatus Nucleicultrix</taxon>
    </lineage>
</organism>
<proteinExistence type="predicted"/>
<protein>
    <recommendedName>
        <fullName evidence="2">DUF155 domain-containing protein</fullName>
    </recommendedName>
</protein>
<dbReference type="AlphaFoldDB" id="A0A1W6N3A3"/>
<reference evidence="3 4" key="1">
    <citation type="submission" date="2014-06" db="EMBL/GenBank/DDBJ databases">
        <title>The genome of the endonuclear symbiont Nucleicultrix amoebiphila.</title>
        <authorList>
            <person name="Schulz F."/>
            <person name="Horn M."/>
        </authorList>
    </citation>
    <scope>NUCLEOTIDE SEQUENCE [LARGE SCALE GENOMIC DNA]</scope>
    <source>
        <strain evidence="3 4">FS5</strain>
    </source>
</reference>
<feature type="domain" description="DUF155" evidence="2">
    <location>
        <begin position="43"/>
        <end position="211"/>
    </location>
</feature>
<gene>
    <name evidence="3" type="ORF">GQ61_01905</name>
</gene>
<dbReference type="OrthoDB" id="529323at2"/>
<name>A0A1W6N3A3_9PROT</name>
<dbReference type="Proteomes" id="UP000237351">
    <property type="component" value="Chromosome"/>
</dbReference>
<accession>A0A1W6N3A3</accession>
<feature type="transmembrane region" description="Helical" evidence="1">
    <location>
        <begin position="238"/>
        <end position="257"/>
    </location>
</feature>
<dbReference type="PANTHER" id="PTHR16255">
    <property type="entry name" value="REQUIRED FOR MEIOTIC NUCLEAR DIVISION PROTEIN 1 HOMOLOG"/>
    <property type="match status" value="1"/>
</dbReference>
<keyword evidence="1" id="KW-1133">Transmembrane helix</keyword>
<dbReference type="KEGG" id="naf:GQ61_01905"/>
<dbReference type="InterPro" id="IPR051624">
    <property type="entry name" value="RMD1/Sad1-interacting"/>
</dbReference>
<dbReference type="InterPro" id="IPR003734">
    <property type="entry name" value="DUF155"/>
</dbReference>
<dbReference type="Pfam" id="PF02582">
    <property type="entry name" value="DUF155"/>
    <property type="match status" value="1"/>
</dbReference>
<keyword evidence="1" id="KW-0472">Membrane</keyword>